<name>A0A1D8IN55_9GAMM</name>
<evidence type="ECO:0000256" key="1">
    <source>
        <dbReference type="SAM" id="MobiDB-lite"/>
    </source>
</evidence>
<organism evidence="3 4">
    <name type="scientific">Acidihalobacter yilgarnensis</name>
    <dbReference type="NCBI Taxonomy" id="2819280"/>
    <lineage>
        <taxon>Bacteria</taxon>
        <taxon>Pseudomonadati</taxon>
        <taxon>Pseudomonadota</taxon>
        <taxon>Gammaproteobacteria</taxon>
        <taxon>Chromatiales</taxon>
        <taxon>Ectothiorhodospiraceae</taxon>
        <taxon>Acidihalobacter</taxon>
    </lineage>
</organism>
<evidence type="ECO:0000313" key="3">
    <source>
        <dbReference type="EMBL" id="AOU97903.1"/>
    </source>
</evidence>
<feature type="compositionally biased region" description="Polar residues" evidence="1">
    <location>
        <begin position="94"/>
        <end position="104"/>
    </location>
</feature>
<evidence type="ECO:0000313" key="4">
    <source>
        <dbReference type="Proteomes" id="UP000095401"/>
    </source>
</evidence>
<feature type="transmembrane region" description="Helical" evidence="2">
    <location>
        <begin position="22"/>
        <end position="42"/>
    </location>
</feature>
<dbReference type="KEGG" id="aprs:BI364_07940"/>
<sequence length="169" mass="18656">MQYGDAVIRRHRLDGSDSMKTALPWTGAAICLTVLLAGCGPIRPAHLNDMPGSDRMAPGPGVMDRNSPYATPDGMMIYSDNPNQPSLLGHKPAPSSQQSVTSSAPHEAKTSPAHPTQTPSAASVNEFKAFEAYQQFLRLPKDSKTYRDFQEWLQWRRYETWKDGTPPAQ</sequence>
<proteinExistence type="predicted"/>
<dbReference type="EMBL" id="CP017415">
    <property type="protein sequence ID" value="AOU97903.1"/>
    <property type="molecule type" value="Genomic_DNA"/>
</dbReference>
<keyword evidence="2" id="KW-0812">Transmembrane</keyword>
<evidence type="ECO:0008006" key="5">
    <source>
        <dbReference type="Google" id="ProtNLM"/>
    </source>
</evidence>
<feature type="compositionally biased region" description="Polar residues" evidence="1">
    <location>
        <begin position="113"/>
        <end position="123"/>
    </location>
</feature>
<accession>A0A1D8IN55</accession>
<keyword evidence="2" id="KW-0472">Membrane</keyword>
<protein>
    <recommendedName>
        <fullName evidence="5">Lipoprotein</fullName>
    </recommendedName>
</protein>
<dbReference type="AlphaFoldDB" id="A0A1D8IN55"/>
<feature type="region of interest" description="Disordered" evidence="1">
    <location>
        <begin position="49"/>
        <end position="123"/>
    </location>
</feature>
<evidence type="ECO:0000256" key="2">
    <source>
        <dbReference type="SAM" id="Phobius"/>
    </source>
</evidence>
<reference evidence="4" key="1">
    <citation type="submission" date="2016-09" db="EMBL/GenBank/DDBJ databases">
        <title>Acidihalobacter prosperus F5.</title>
        <authorList>
            <person name="Khaleque H.N."/>
            <person name="Ramsay J.P."/>
            <person name="Kaksonen A.H."/>
            <person name="Boxall N.J."/>
            <person name="Watkin E.L.J."/>
        </authorList>
    </citation>
    <scope>NUCLEOTIDE SEQUENCE [LARGE SCALE GENOMIC DNA]</scope>
    <source>
        <strain evidence="4">F5</strain>
    </source>
</reference>
<keyword evidence="4" id="KW-1185">Reference proteome</keyword>
<dbReference type="Proteomes" id="UP000095401">
    <property type="component" value="Chromosome"/>
</dbReference>
<keyword evidence="2" id="KW-1133">Transmembrane helix</keyword>
<gene>
    <name evidence="3" type="ORF">BI364_07940</name>
</gene>